<dbReference type="SUPFAM" id="SSF47598">
    <property type="entry name" value="Ribbon-helix-helix"/>
    <property type="match status" value="1"/>
</dbReference>
<comment type="caution">
    <text evidence="2">The sequence shown here is derived from an EMBL/GenBank/DDBJ whole genome shotgun (WGS) entry which is preliminary data.</text>
</comment>
<proteinExistence type="predicted"/>
<reference evidence="2 3" key="1">
    <citation type="submission" date="2020-04" db="EMBL/GenBank/DDBJ databases">
        <title>MicrobeNet Type strains.</title>
        <authorList>
            <person name="Nicholson A.C."/>
        </authorList>
    </citation>
    <scope>NUCLEOTIDE SEQUENCE [LARGE SCALE GENOMIC DNA]</scope>
    <source>
        <strain evidence="2 3">ATCC 23612</strain>
    </source>
</reference>
<dbReference type="Proteomes" id="UP000553209">
    <property type="component" value="Unassembled WGS sequence"/>
</dbReference>
<evidence type="ECO:0000313" key="2">
    <source>
        <dbReference type="EMBL" id="NKY97340.1"/>
    </source>
</evidence>
<dbReference type="InterPro" id="IPR005569">
    <property type="entry name" value="Arc_DNA-bd_dom"/>
</dbReference>
<dbReference type="InterPro" id="IPR013321">
    <property type="entry name" value="Arc_rbn_hlx_hlx"/>
</dbReference>
<dbReference type="GO" id="GO:0006355">
    <property type="term" value="P:regulation of DNA-templated transcription"/>
    <property type="evidence" value="ECO:0007669"/>
    <property type="project" value="InterPro"/>
</dbReference>
<gene>
    <name evidence="2" type="ORF">HGB44_06595</name>
</gene>
<dbReference type="EMBL" id="JAAXPG010000005">
    <property type="protein sequence ID" value="NKY97340.1"/>
    <property type="molecule type" value="Genomic_DNA"/>
</dbReference>
<dbReference type="InterPro" id="IPR010985">
    <property type="entry name" value="Ribbon_hlx_hlx"/>
</dbReference>
<dbReference type="RefSeq" id="WP_061082223.1">
    <property type="nucleotide sequence ID" value="NZ_JAAXPG010000005.1"/>
</dbReference>
<accession>A0A7X6MAI4</accession>
<sequence>MNMHLRLPDDMHTEIREAAEEDGNSVNTEVVIALKEFLANRQTERVRQYALEIAEEDAELLARLAE</sequence>
<dbReference type="Gene3D" id="1.10.1220.10">
    <property type="entry name" value="Met repressor-like"/>
    <property type="match status" value="1"/>
</dbReference>
<evidence type="ECO:0000259" key="1">
    <source>
        <dbReference type="Pfam" id="PF03869"/>
    </source>
</evidence>
<evidence type="ECO:0000313" key="3">
    <source>
        <dbReference type="Proteomes" id="UP000553209"/>
    </source>
</evidence>
<keyword evidence="3" id="KW-1185">Reference proteome</keyword>
<dbReference type="GO" id="GO:0003677">
    <property type="term" value="F:DNA binding"/>
    <property type="evidence" value="ECO:0007669"/>
    <property type="project" value="UniProtKB-KW"/>
</dbReference>
<name>A0A7X6MAI4_9ACTN</name>
<organism evidence="2 3">
    <name type="scientific">Nocardiopsis alborubida</name>
    <dbReference type="NCBI Taxonomy" id="146802"/>
    <lineage>
        <taxon>Bacteria</taxon>
        <taxon>Bacillati</taxon>
        <taxon>Actinomycetota</taxon>
        <taxon>Actinomycetes</taxon>
        <taxon>Streptosporangiales</taxon>
        <taxon>Nocardiopsidaceae</taxon>
        <taxon>Nocardiopsis</taxon>
    </lineage>
</organism>
<dbReference type="Pfam" id="PF03869">
    <property type="entry name" value="Arc"/>
    <property type="match status" value="1"/>
</dbReference>
<keyword evidence="2" id="KW-0238">DNA-binding</keyword>
<protein>
    <submittedName>
        <fullName evidence="2">Arc family DNA-binding protein</fullName>
    </submittedName>
</protein>
<dbReference type="AlphaFoldDB" id="A0A7X6MAI4"/>
<feature type="domain" description="Arc-like DNA binding" evidence="1">
    <location>
        <begin position="5"/>
        <end position="37"/>
    </location>
</feature>